<dbReference type="HAMAP" id="MF_01363">
    <property type="entry name" value="Ribosomal_bL21"/>
    <property type="match status" value="1"/>
</dbReference>
<evidence type="ECO:0000256" key="5">
    <source>
        <dbReference type="RuleBase" id="RU000562"/>
    </source>
</evidence>
<dbReference type="SUPFAM" id="SSF141091">
    <property type="entry name" value="L21p-like"/>
    <property type="match status" value="1"/>
</dbReference>
<comment type="caution">
    <text evidence="6">The sequence shown here is derived from an EMBL/GenBank/DDBJ whole genome shotgun (WGS) entry which is preliminary data.</text>
</comment>
<keyword evidence="4 5" id="KW-0694">RNA-binding</keyword>
<proteinExistence type="inferred from homology"/>
<evidence type="ECO:0000256" key="4">
    <source>
        <dbReference type="HAMAP-Rule" id="MF_01363"/>
    </source>
</evidence>
<comment type="function">
    <text evidence="4 5">This protein binds to 23S rRNA in the presence of protein L20.</text>
</comment>
<dbReference type="GO" id="GO:1990904">
    <property type="term" value="C:ribonucleoprotein complex"/>
    <property type="evidence" value="ECO:0007669"/>
    <property type="project" value="UniProtKB-KW"/>
</dbReference>
<dbReference type="GO" id="GO:0003735">
    <property type="term" value="F:structural constituent of ribosome"/>
    <property type="evidence" value="ECO:0007669"/>
    <property type="project" value="InterPro"/>
</dbReference>
<evidence type="ECO:0000256" key="2">
    <source>
        <dbReference type="ARBA" id="ARBA00022980"/>
    </source>
</evidence>
<dbReference type="GO" id="GO:0005840">
    <property type="term" value="C:ribosome"/>
    <property type="evidence" value="ECO:0007669"/>
    <property type="project" value="UniProtKB-KW"/>
</dbReference>
<name>A0A948RUJ1_UNCEI</name>
<comment type="similarity">
    <text evidence="1 4 5">Belongs to the bacterial ribosomal protein bL21 family.</text>
</comment>
<comment type="subunit">
    <text evidence="4">Part of the 50S ribosomal subunit. Contacts protein L20.</text>
</comment>
<protein>
    <recommendedName>
        <fullName evidence="4">Large ribosomal subunit protein bL21</fullName>
    </recommendedName>
</protein>
<keyword evidence="2 4" id="KW-0689">Ribosomal protein</keyword>
<sequence>MYAVVAFQGFQYRVSPDDRIQVPCYKAEVGDSVTLSDVLLVGGGDEVLIGRPTVAGAHVAAEVVSHLRGKKIIVAKYKKRKAYRRRNGYRSDLTELRILDINVGSGRVAKPIAKETEGGE</sequence>
<gene>
    <name evidence="4 6" type="primary">rplU</name>
    <name evidence="6" type="ORF">KJ970_02745</name>
</gene>
<keyword evidence="4 5" id="KW-0699">rRNA-binding</keyword>
<dbReference type="PANTHER" id="PTHR21349">
    <property type="entry name" value="50S RIBOSOMAL PROTEIN L21"/>
    <property type="match status" value="1"/>
</dbReference>
<keyword evidence="3 4" id="KW-0687">Ribonucleoprotein</keyword>
<dbReference type="GO" id="GO:0006412">
    <property type="term" value="P:translation"/>
    <property type="evidence" value="ECO:0007669"/>
    <property type="project" value="UniProtKB-UniRule"/>
</dbReference>
<evidence type="ECO:0000313" key="6">
    <source>
        <dbReference type="EMBL" id="MBU2689818.1"/>
    </source>
</evidence>
<dbReference type="InterPro" id="IPR028909">
    <property type="entry name" value="bL21-like"/>
</dbReference>
<evidence type="ECO:0000256" key="3">
    <source>
        <dbReference type="ARBA" id="ARBA00023274"/>
    </source>
</evidence>
<dbReference type="GO" id="GO:0005737">
    <property type="term" value="C:cytoplasm"/>
    <property type="evidence" value="ECO:0007669"/>
    <property type="project" value="UniProtKB-ARBA"/>
</dbReference>
<dbReference type="EMBL" id="JAHJDP010000018">
    <property type="protein sequence ID" value="MBU2689818.1"/>
    <property type="molecule type" value="Genomic_DNA"/>
</dbReference>
<reference evidence="6" key="1">
    <citation type="submission" date="2021-05" db="EMBL/GenBank/DDBJ databases">
        <title>Energy efficiency and biological interactions define the core microbiome of deep oligotrophic groundwater.</title>
        <authorList>
            <person name="Mehrshad M."/>
            <person name="Lopez-Fernandez M."/>
            <person name="Bell E."/>
            <person name="Bernier-Latmani R."/>
            <person name="Bertilsson S."/>
            <person name="Dopson M."/>
        </authorList>
    </citation>
    <scope>NUCLEOTIDE SEQUENCE</scope>
    <source>
        <strain evidence="6">Modern_marine.mb.64</strain>
    </source>
</reference>
<dbReference type="PANTHER" id="PTHR21349:SF0">
    <property type="entry name" value="LARGE RIBOSOMAL SUBUNIT PROTEIN BL21M"/>
    <property type="match status" value="1"/>
</dbReference>
<dbReference type="Proteomes" id="UP000777784">
    <property type="component" value="Unassembled WGS sequence"/>
</dbReference>
<dbReference type="NCBIfam" id="TIGR00061">
    <property type="entry name" value="L21"/>
    <property type="match status" value="1"/>
</dbReference>
<accession>A0A948RUJ1</accession>
<dbReference type="Pfam" id="PF00829">
    <property type="entry name" value="Ribosomal_L21p"/>
    <property type="match status" value="1"/>
</dbReference>
<dbReference type="InterPro" id="IPR001787">
    <property type="entry name" value="Ribosomal_bL21"/>
</dbReference>
<dbReference type="AlphaFoldDB" id="A0A948RUJ1"/>
<evidence type="ECO:0000256" key="1">
    <source>
        <dbReference type="ARBA" id="ARBA00008563"/>
    </source>
</evidence>
<organism evidence="6 7">
    <name type="scientific">Eiseniibacteriota bacterium</name>
    <dbReference type="NCBI Taxonomy" id="2212470"/>
    <lineage>
        <taxon>Bacteria</taxon>
        <taxon>Candidatus Eiseniibacteriota</taxon>
    </lineage>
</organism>
<evidence type="ECO:0000313" key="7">
    <source>
        <dbReference type="Proteomes" id="UP000777784"/>
    </source>
</evidence>
<dbReference type="GO" id="GO:0019843">
    <property type="term" value="F:rRNA binding"/>
    <property type="evidence" value="ECO:0007669"/>
    <property type="project" value="UniProtKB-UniRule"/>
</dbReference>
<dbReference type="InterPro" id="IPR036164">
    <property type="entry name" value="bL21-like_sf"/>
</dbReference>